<proteinExistence type="predicted"/>
<dbReference type="CDD" id="cd01949">
    <property type="entry name" value="GGDEF"/>
    <property type="match status" value="1"/>
</dbReference>
<dbReference type="InterPro" id="IPR043128">
    <property type="entry name" value="Rev_trsase/Diguanyl_cyclase"/>
</dbReference>
<dbReference type="SUPFAM" id="SSF55785">
    <property type="entry name" value="PYP-like sensor domain (PAS domain)"/>
    <property type="match status" value="3"/>
</dbReference>
<dbReference type="InterPro" id="IPR013767">
    <property type="entry name" value="PAS_fold"/>
</dbReference>
<reference evidence="4 5" key="1">
    <citation type="journal article" date="2019" name="Emerg. Microbes Infect.">
        <title>Comprehensive subspecies identification of 175 nontuberculous mycobacteria species based on 7547 genomic profiles.</title>
        <authorList>
            <person name="Matsumoto Y."/>
            <person name="Kinjo T."/>
            <person name="Motooka D."/>
            <person name="Nabeya D."/>
            <person name="Jung N."/>
            <person name="Uechi K."/>
            <person name="Horii T."/>
            <person name="Iida T."/>
            <person name="Fujita J."/>
            <person name="Nakamura S."/>
        </authorList>
    </citation>
    <scope>NUCLEOTIDE SEQUENCE [LARGE SCALE GENOMIC DNA]</scope>
    <source>
        <strain evidence="4 5">JCM 18538</strain>
    </source>
</reference>
<dbReference type="Proteomes" id="UP000467428">
    <property type="component" value="Chromosome"/>
</dbReference>
<evidence type="ECO:0000256" key="1">
    <source>
        <dbReference type="SAM" id="MobiDB-lite"/>
    </source>
</evidence>
<geneLocation type="plasmid" evidence="5">
    <name>pjcm18538 dna</name>
</geneLocation>
<dbReference type="NCBIfam" id="TIGR00254">
    <property type="entry name" value="GGDEF"/>
    <property type="match status" value="1"/>
</dbReference>
<evidence type="ECO:0000259" key="2">
    <source>
        <dbReference type="PROSITE" id="PS50112"/>
    </source>
</evidence>
<dbReference type="EMBL" id="AP022593">
    <property type="protein sequence ID" value="BBY49917.1"/>
    <property type="molecule type" value="Genomic_DNA"/>
</dbReference>
<dbReference type="SUPFAM" id="SSF55073">
    <property type="entry name" value="Nucleotide cyclase"/>
    <property type="match status" value="1"/>
</dbReference>
<dbReference type="SMART" id="SM00267">
    <property type="entry name" value="GGDEF"/>
    <property type="match status" value="1"/>
</dbReference>
<dbReference type="InterPro" id="IPR029787">
    <property type="entry name" value="Nucleotide_cyclase"/>
</dbReference>
<dbReference type="RefSeq" id="WP_163919468.1">
    <property type="nucleotide sequence ID" value="NZ_AP022593.1"/>
</dbReference>
<accession>A0A7I7RZ97</accession>
<dbReference type="InterPro" id="IPR052155">
    <property type="entry name" value="Biofilm_reg_signaling"/>
</dbReference>
<dbReference type="NCBIfam" id="TIGR00229">
    <property type="entry name" value="sensory_box"/>
    <property type="match status" value="2"/>
</dbReference>
<dbReference type="Gene3D" id="3.30.450.20">
    <property type="entry name" value="PAS domain"/>
    <property type="match status" value="3"/>
</dbReference>
<protein>
    <recommendedName>
        <fullName evidence="6">Diguanylate cyclase</fullName>
    </recommendedName>
</protein>
<sequence>MRHREPFVGDEDPGTGPVAIEPFVNAPTRNGQRETGQNGRPHPAAEARSNGRAHTPPNLRIDAPMPTPTHRPPTHEPRGPDAGSDAFAQIIDHSPDAICIHQDGRFVFFNAVAVRRLGARSARELLGHAVSRFVHARSVPQVVGRTAALRRPGDASLPLRATMVCVDGAEIHVEVLSVMTTWKGATAYQLILRGLTDVRATQDALAQQAALVENAGDAIIAVTRAGMVTSWNPAAERVYLRPAHRALALPLEIAVGASIDPAAVVRDGGVAHASHYAMDGTVRTMRVSVTEYDDGFVLICSDETALRRASRNLRTVINALPEGIFVIDENGWMLTINPAARRILGLDGQSEDFSVQDLPLYDADGALLRPGERPIARAFTTGLPTIGRIMGIDRPDGRRVWLSANCQLLHPDSPDRSPVLVSFTDVTSQRAATEHLAFQAAHDGLTGLPNRAHIMETIDALHRRAGLLRAVLFIDLDDLKTVNDTLGHDVGDTVLQATANRLCTAVRKNDIVGRLAGDEFVALLIGELEDGALERFVSRIRDVLTEPIEIPGGTLHLGASIGVIDTHRDDSRDAATLLRDADAAMYAAKATGRKVSVFSQR</sequence>
<dbReference type="InterPro" id="IPR035965">
    <property type="entry name" value="PAS-like_dom_sf"/>
</dbReference>
<dbReference type="KEGG" id="marz:MARA_33850"/>
<organism evidence="4 5">
    <name type="scientific">Mycolicibacterium arabiense</name>
    <dbReference type="NCBI Taxonomy" id="1286181"/>
    <lineage>
        <taxon>Bacteria</taxon>
        <taxon>Bacillati</taxon>
        <taxon>Actinomycetota</taxon>
        <taxon>Actinomycetes</taxon>
        <taxon>Mycobacteriales</taxon>
        <taxon>Mycobacteriaceae</taxon>
        <taxon>Mycolicibacterium</taxon>
    </lineage>
</organism>
<dbReference type="PROSITE" id="PS50112">
    <property type="entry name" value="PAS"/>
    <property type="match status" value="1"/>
</dbReference>
<dbReference type="Gene3D" id="3.30.70.270">
    <property type="match status" value="1"/>
</dbReference>
<dbReference type="AlphaFoldDB" id="A0A7I7RZ97"/>
<dbReference type="PANTHER" id="PTHR44757:SF2">
    <property type="entry name" value="BIOFILM ARCHITECTURE MAINTENANCE PROTEIN MBAA"/>
    <property type="match status" value="1"/>
</dbReference>
<name>A0A7I7RZ97_9MYCO</name>
<feature type="domain" description="PAS" evidence="2">
    <location>
        <begin position="309"/>
        <end position="346"/>
    </location>
</feature>
<feature type="domain" description="GGDEF" evidence="3">
    <location>
        <begin position="467"/>
        <end position="601"/>
    </location>
</feature>
<dbReference type="Pfam" id="PF13188">
    <property type="entry name" value="PAS_8"/>
    <property type="match status" value="1"/>
</dbReference>
<dbReference type="PANTHER" id="PTHR44757">
    <property type="entry name" value="DIGUANYLATE CYCLASE DGCP"/>
    <property type="match status" value="1"/>
</dbReference>
<dbReference type="InterPro" id="IPR000160">
    <property type="entry name" value="GGDEF_dom"/>
</dbReference>
<dbReference type="Pfam" id="PF00989">
    <property type="entry name" value="PAS"/>
    <property type="match status" value="1"/>
</dbReference>
<dbReference type="InterPro" id="IPR000014">
    <property type="entry name" value="PAS"/>
</dbReference>
<dbReference type="SMART" id="SM00091">
    <property type="entry name" value="PAS"/>
    <property type="match status" value="3"/>
</dbReference>
<dbReference type="PROSITE" id="PS50887">
    <property type="entry name" value="GGDEF"/>
    <property type="match status" value="1"/>
</dbReference>
<evidence type="ECO:0008006" key="6">
    <source>
        <dbReference type="Google" id="ProtNLM"/>
    </source>
</evidence>
<feature type="region of interest" description="Disordered" evidence="1">
    <location>
        <begin position="1"/>
        <end position="83"/>
    </location>
</feature>
<evidence type="ECO:0000313" key="5">
    <source>
        <dbReference type="Proteomes" id="UP000467428"/>
    </source>
</evidence>
<dbReference type="GO" id="GO:0006355">
    <property type="term" value="P:regulation of DNA-templated transcription"/>
    <property type="evidence" value="ECO:0007669"/>
    <property type="project" value="InterPro"/>
</dbReference>
<evidence type="ECO:0000313" key="4">
    <source>
        <dbReference type="EMBL" id="BBY49917.1"/>
    </source>
</evidence>
<evidence type="ECO:0000259" key="3">
    <source>
        <dbReference type="PROSITE" id="PS50887"/>
    </source>
</evidence>
<dbReference type="Pfam" id="PF00990">
    <property type="entry name" value="GGDEF"/>
    <property type="match status" value="1"/>
</dbReference>
<keyword evidence="5" id="KW-1185">Reference proteome</keyword>
<feature type="compositionally biased region" description="Polar residues" evidence="1">
    <location>
        <begin position="27"/>
        <end position="38"/>
    </location>
</feature>
<dbReference type="CDD" id="cd00130">
    <property type="entry name" value="PAS"/>
    <property type="match status" value="2"/>
</dbReference>
<gene>
    <name evidence="4" type="ORF">MARA_33850</name>
</gene>